<dbReference type="FunCoup" id="A0A6J1WPN0">
    <property type="interactions" value="90"/>
</dbReference>
<evidence type="ECO:0000256" key="4">
    <source>
        <dbReference type="ARBA" id="ARBA00004406"/>
    </source>
</evidence>
<evidence type="ECO:0000256" key="17">
    <source>
        <dbReference type="RuleBase" id="RU000461"/>
    </source>
</evidence>
<evidence type="ECO:0000256" key="2">
    <source>
        <dbReference type="ARBA" id="ARBA00003690"/>
    </source>
</evidence>
<accession>A0A6J1WPN0</accession>
<sequence>MIYIALVVVLLVALYLYNVRNFDYWEKRGVVYEKPIIFFGSVIRNYLLLESMTTTINKFYKKYPNEKLIGAFRSTTPILVLKDPAMVKQVIISDFVYFHERGIVPGKSLEPLFKNLFFGEGDLWRLLRQRLTPAFTSGKLRAMFPLIVERAENLRARALKAAVNGRTMDARDLMARYTTDFIGACGFGLDADSLNDEDAAFRQLGIKIFTFDFHDAIVVLLKDMFPIMARNLKIMGKVEKELILLVREILRKRNNKPSGRHDFIDLLLECQNQGTVVGQSIEKFNEDGSPKQARLEFDELIIAAQVFVFFAAGFETSSSATSFTLHQLAYHPEVQEKVHKEIDTVLAKYDNKLSYDAIKEMTYLEWTFKEAMRIFPSLGFLARTCRRKYTFPGTDLSIDEGVNIFIPIEAFHNDPQYWSKPQEFRPERFHPDEFNEIQRSIYLPFGDGPRNCIGGRLGLMQSLAGLAAILSQFRVEPAPETKRYPTVDPTSHVVQSISGGLPLLFNQRVGVRAC</sequence>
<protein>
    <recommendedName>
        <fullName evidence="6">unspecific monooxygenase</fullName>
        <ecNumber evidence="6">1.14.14.1</ecNumber>
    </recommendedName>
</protein>
<evidence type="ECO:0000313" key="18">
    <source>
        <dbReference type="Proteomes" id="UP001652740"/>
    </source>
</evidence>
<dbReference type="FunFam" id="1.10.630.10:FF:000042">
    <property type="entry name" value="Cytochrome P450"/>
    <property type="match status" value="1"/>
</dbReference>
<keyword evidence="13 17" id="KW-0503">Monooxygenase</keyword>
<evidence type="ECO:0000256" key="16">
    <source>
        <dbReference type="PIRSR" id="PIRSR602402-1"/>
    </source>
</evidence>
<dbReference type="Gene3D" id="1.10.630.10">
    <property type="entry name" value="Cytochrome P450"/>
    <property type="match status" value="1"/>
</dbReference>
<evidence type="ECO:0000256" key="11">
    <source>
        <dbReference type="ARBA" id="ARBA00023002"/>
    </source>
</evidence>
<gene>
    <name evidence="19" type="primary">LOC113514149</name>
</gene>
<dbReference type="InterPro" id="IPR001128">
    <property type="entry name" value="Cyt_P450"/>
</dbReference>
<proteinExistence type="inferred from homology"/>
<dbReference type="GO" id="GO:0005789">
    <property type="term" value="C:endoplasmic reticulum membrane"/>
    <property type="evidence" value="ECO:0007669"/>
    <property type="project" value="UniProtKB-SubCell"/>
</dbReference>
<comment type="cofactor">
    <cofactor evidence="1 16">
        <name>heme</name>
        <dbReference type="ChEBI" id="CHEBI:30413"/>
    </cofactor>
</comment>
<dbReference type="GO" id="GO:0016712">
    <property type="term" value="F:oxidoreductase activity, acting on paired donors, with incorporation or reduction of molecular oxygen, reduced flavin or flavoprotein as one donor, and incorporation of one atom of oxygen"/>
    <property type="evidence" value="ECO:0007669"/>
    <property type="project" value="UniProtKB-EC"/>
</dbReference>
<dbReference type="InterPro" id="IPR036396">
    <property type="entry name" value="Cyt_P450_sf"/>
</dbReference>
<evidence type="ECO:0000256" key="15">
    <source>
        <dbReference type="ARBA" id="ARBA00047827"/>
    </source>
</evidence>
<evidence type="ECO:0000256" key="13">
    <source>
        <dbReference type="ARBA" id="ARBA00023033"/>
    </source>
</evidence>
<dbReference type="AlphaFoldDB" id="A0A6J1WPN0"/>
<dbReference type="PRINTS" id="PR00385">
    <property type="entry name" value="P450"/>
</dbReference>
<name>A0A6J1WPN0_GALME</name>
<comment type="subcellular location">
    <subcellularLocation>
        <location evidence="4">Endoplasmic reticulum membrane</location>
        <topology evidence="4">Peripheral membrane protein</topology>
    </subcellularLocation>
    <subcellularLocation>
        <location evidence="3">Microsome membrane</location>
        <topology evidence="3">Peripheral membrane protein</topology>
    </subcellularLocation>
</comment>
<evidence type="ECO:0000256" key="1">
    <source>
        <dbReference type="ARBA" id="ARBA00001971"/>
    </source>
</evidence>
<dbReference type="Pfam" id="PF00067">
    <property type="entry name" value="p450"/>
    <property type="match status" value="1"/>
</dbReference>
<comment type="similarity">
    <text evidence="5 17">Belongs to the cytochrome P450 family.</text>
</comment>
<dbReference type="GeneID" id="113514149"/>
<comment type="function">
    <text evidence="2">May be involved in the metabolism of insect hormones and in the breakdown of synthetic insecticides.</text>
</comment>
<evidence type="ECO:0000256" key="12">
    <source>
        <dbReference type="ARBA" id="ARBA00023004"/>
    </source>
</evidence>
<feature type="binding site" description="axial binding residue" evidence="16">
    <location>
        <position position="452"/>
    </location>
    <ligand>
        <name>heme</name>
        <dbReference type="ChEBI" id="CHEBI:30413"/>
    </ligand>
    <ligandPart>
        <name>Fe</name>
        <dbReference type="ChEBI" id="CHEBI:18248"/>
    </ligandPart>
</feature>
<dbReference type="PROSITE" id="PS00086">
    <property type="entry name" value="CYTOCHROME_P450"/>
    <property type="match status" value="1"/>
</dbReference>
<evidence type="ECO:0000256" key="10">
    <source>
        <dbReference type="ARBA" id="ARBA00022848"/>
    </source>
</evidence>
<keyword evidence="8 16" id="KW-0479">Metal-binding</keyword>
<dbReference type="EC" id="1.14.14.1" evidence="6"/>
<dbReference type="CDD" id="cd11056">
    <property type="entry name" value="CYP6-like"/>
    <property type="match status" value="1"/>
</dbReference>
<keyword evidence="14" id="KW-0472">Membrane</keyword>
<comment type="catalytic activity">
    <reaction evidence="15">
        <text>an organic molecule + reduced [NADPH--hemoprotein reductase] + O2 = an alcohol + oxidized [NADPH--hemoprotein reductase] + H2O + H(+)</text>
        <dbReference type="Rhea" id="RHEA:17149"/>
        <dbReference type="Rhea" id="RHEA-COMP:11964"/>
        <dbReference type="Rhea" id="RHEA-COMP:11965"/>
        <dbReference type="ChEBI" id="CHEBI:15377"/>
        <dbReference type="ChEBI" id="CHEBI:15378"/>
        <dbReference type="ChEBI" id="CHEBI:15379"/>
        <dbReference type="ChEBI" id="CHEBI:30879"/>
        <dbReference type="ChEBI" id="CHEBI:57618"/>
        <dbReference type="ChEBI" id="CHEBI:58210"/>
        <dbReference type="ChEBI" id="CHEBI:142491"/>
        <dbReference type="EC" id="1.14.14.1"/>
    </reaction>
</comment>
<keyword evidence="9" id="KW-0256">Endoplasmic reticulum</keyword>
<evidence type="ECO:0000256" key="3">
    <source>
        <dbReference type="ARBA" id="ARBA00004174"/>
    </source>
</evidence>
<reference evidence="19" key="1">
    <citation type="submission" date="2025-08" db="UniProtKB">
        <authorList>
            <consortium name="RefSeq"/>
        </authorList>
    </citation>
    <scope>IDENTIFICATION</scope>
    <source>
        <tissue evidence="19">Whole larvae</tissue>
    </source>
</reference>
<evidence type="ECO:0000256" key="6">
    <source>
        <dbReference type="ARBA" id="ARBA00012109"/>
    </source>
</evidence>
<dbReference type="InParanoid" id="A0A6J1WPN0"/>
<dbReference type="OrthoDB" id="2789670at2759"/>
<dbReference type="Proteomes" id="UP001652740">
    <property type="component" value="Unplaced"/>
</dbReference>
<dbReference type="PANTHER" id="PTHR24292:SF84">
    <property type="entry name" value="CYTOCHROME P450 28A5-RELATED"/>
    <property type="match status" value="1"/>
</dbReference>
<evidence type="ECO:0000256" key="8">
    <source>
        <dbReference type="ARBA" id="ARBA00022723"/>
    </source>
</evidence>
<keyword evidence="18" id="KW-1185">Reference proteome</keyword>
<dbReference type="GO" id="GO:0020037">
    <property type="term" value="F:heme binding"/>
    <property type="evidence" value="ECO:0007669"/>
    <property type="project" value="InterPro"/>
</dbReference>
<evidence type="ECO:0000256" key="9">
    <source>
        <dbReference type="ARBA" id="ARBA00022824"/>
    </source>
</evidence>
<organism evidence="18 19">
    <name type="scientific">Galleria mellonella</name>
    <name type="common">Greater wax moth</name>
    <dbReference type="NCBI Taxonomy" id="7137"/>
    <lineage>
        <taxon>Eukaryota</taxon>
        <taxon>Metazoa</taxon>
        <taxon>Ecdysozoa</taxon>
        <taxon>Arthropoda</taxon>
        <taxon>Hexapoda</taxon>
        <taxon>Insecta</taxon>
        <taxon>Pterygota</taxon>
        <taxon>Neoptera</taxon>
        <taxon>Endopterygota</taxon>
        <taxon>Lepidoptera</taxon>
        <taxon>Glossata</taxon>
        <taxon>Ditrysia</taxon>
        <taxon>Pyraloidea</taxon>
        <taxon>Pyralidae</taxon>
        <taxon>Galleriinae</taxon>
        <taxon>Galleria</taxon>
    </lineage>
</organism>
<dbReference type="PANTHER" id="PTHR24292">
    <property type="entry name" value="CYTOCHROME P450"/>
    <property type="match status" value="1"/>
</dbReference>
<dbReference type="InterPro" id="IPR050476">
    <property type="entry name" value="Insect_CytP450_Detox"/>
</dbReference>
<evidence type="ECO:0000256" key="7">
    <source>
        <dbReference type="ARBA" id="ARBA00022617"/>
    </source>
</evidence>
<evidence type="ECO:0000256" key="5">
    <source>
        <dbReference type="ARBA" id="ARBA00010617"/>
    </source>
</evidence>
<keyword evidence="7 16" id="KW-0349">Heme</keyword>
<keyword evidence="10" id="KW-0492">Microsome</keyword>
<dbReference type="SUPFAM" id="SSF48264">
    <property type="entry name" value="Cytochrome P450"/>
    <property type="match status" value="1"/>
</dbReference>
<dbReference type="PRINTS" id="PR00464">
    <property type="entry name" value="EP450II"/>
</dbReference>
<keyword evidence="11 17" id="KW-0560">Oxidoreductase</keyword>
<keyword evidence="12 16" id="KW-0408">Iron</keyword>
<dbReference type="KEGG" id="gmw:113514149"/>
<evidence type="ECO:0000313" key="19">
    <source>
        <dbReference type="RefSeq" id="XP_026753945.1"/>
    </source>
</evidence>
<dbReference type="GO" id="GO:0005506">
    <property type="term" value="F:iron ion binding"/>
    <property type="evidence" value="ECO:0007669"/>
    <property type="project" value="InterPro"/>
</dbReference>
<evidence type="ECO:0000256" key="14">
    <source>
        <dbReference type="ARBA" id="ARBA00023136"/>
    </source>
</evidence>
<dbReference type="InterPro" id="IPR002402">
    <property type="entry name" value="Cyt_P450_E_grp-II"/>
</dbReference>
<dbReference type="InterPro" id="IPR017972">
    <property type="entry name" value="Cyt_P450_CS"/>
</dbReference>
<dbReference type="RefSeq" id="XP_026753945.1">
    <property type="nucleotide sequence ID" value="XM_026898144.3"/>
</dbReference>